<keyword evidence="2 5" id="KW-0418">Kinase</keyword>
<keyword evidence="2" id="KW-0067">ATP-binding</keyword>
<feature type="binding site" evidence="2">
    <location>
        <begin position="128"/>
        <end position="129"/>
    </location>
    <ligand>
        <name>ATP</name>
        <dbReference type="ChEBI" id="CHEBI:30616"/>
    </ligand>
</feature>
<feature type="binding site" evidence="2">
    <location>
        <position position="82"/>
    </location>
    <ligand>
        <name>Mg(2+)</name>
        <dbReference type="ChEBI" id="CHEBI:18420"/>
        <label>3</label>
    </ligand>
</feature>
<organism evidence="5 6">
    <name type="scientific">Spongiibacter pelagi</name>
    <dbReference type="NCBI Taxonomy" id="2760804"/>
    <lineage>
        <taxon>Bacteria</taxon>
        <taxon>Pseudomonadati</taxon>
        <taxon>Pseudomonadota</taxon>
        <taxon>Gammaproteobacteria</taxon>
        <taxon>Cellvibrionales</taxon>
        <taxon>Spongiibacteraceae</taxon>
        <taxon>Spongiibacter</taxon>
    </lineage>
</organism>
<dbReference type="InterPro" id="IPR006283">
    <property type="entry name" value="ThiL-like"/>
</dbReference>
<protein>
    <recommendedName>
        <fullName evidence="2">Thiamine-monophosphate kinase</fullName>
        <shortName evidence="2">TMP kinase</shortName>
        <shortName evidence="2">Thiamine-phosphate kinase</shortName>
        <ecNumber evidence="2">2.7.4.16</ecNumber>
    </recommendedName>
</protein>
<feature type="binding site" evidence="2">
    <location>
        <position position="129"/>
    </location>
    <ligand>
        <name>Mg(2+)</name>
        <dbReference type="ChEBI" id="CHEBI:18420"/>
        <label>1</label>
    </ligand>
</feature>
<proteinExistence type="inferred from homology"/>
<dbReference type="InterPro" id="IPR016188">
    <property type="entry name" value="PurM-like_N"/>
</dbReference>
<keyword evidence="2" id="KW-0460">Magnesium</keyword>
<dbReference type="HAMAP" id="MF_02128">
    <property type="entry name" value="TMP_kinase"/>
    <property type="match status" value="1"/>
</dbReference>
<comment type="function">
    <text evidence="2">Catalyzes the ATP-dependent phosphorylation of thiamine-monophosphate (TMP) to form thiamine-pyrophosphate (TPP), the active form of vitamin B1.</text>
</comment>
<feature type="binding site" evidence="2">
    <location>
        <position position="54"/>
    </location>
    <ligand>
        <name>Mg(2+)</name>
        <dbReference type="ChEBI" id="CHEBI:18420"/>
        <label>2</label>
    </ligand>
</feature>
<dbReference type="Proteomes" id="UP000610558">
    <property type="component" value="Unassembled WGS sequence"/>
</dbReference>
<evidence type="ECO:0000256" key="1">
    <source>
        <dbReference type="ARBA" id="ARBA00022977"/>
    </source>
</evidence>
<dbReference type="SUPFAM" id="SSF56042">
    <property type="entry name" value="PurM C-terminal domain-like"/>
    <property type="match status" value="1"/>
</dbReference>
<feature type="binding site" evidence="2">
    <location>
        <position position="61"/>
    </location>
    <ligand>
        <name>substrate</name>
    </ligand>
</feature>
<keyword evidence="1 2" id="KW-0784">Thiamine biosynthesis</keyword>
<reference evidence="5" key="1">
    <citation type="submission" date="2020-09" db="EMBL/GenBank/DDBJ databases">
        <authorList>
            <person name="Yoon J.-W."/>
        </authorList>
    </citation>
    <scope>NUCLEOTIDE SEQUENCE</scope>
    <source>
        <strain evidence="5">KMU-158</strain>
    </source>
</reference>
<dbReference type="GO" id="GO:0009030">
    <property type="term" value="F:thiamine-phosphate kinase activity"/>
    <property type="evidence" value="ECO:0007669"/>
    <property type="project" value="UniProtKB-UniRule"/>
</dbReference>
<dbReference type="EC" id="2.7.4.16" evidence="2"/>
<name>A0A927C167_9GAMM</name>
<keyword evidence="6" id="KW-1185">Reference proteome</keyword>
<comment type="similarity">
    <text evidence="2">Belongs to the thiamine-monophosphate kinase family.</text>
</comment>
<dbReference type="PANTHER" id="PTHR30270:SF0">
    <property type="entry name" value="THIAMINE-MONOPHOSPHATE KINASE"/>
    <property type="match status" value="1"/>
</dbReference>
<evidence type="ECO:0000256" key="2">
    <source>
        <dbReference type="HAMAP-Rule" id="MF_02128"/>
    </source>
</evidence>
<dbReference type="Gene3D" id="3.30.1330.10">
    <property type="entry name" value="PurM-like, N-terminal domain"/>
    <property type="match status" value="1"/>
</dbReference>
<dbReference type="SUPFAM" id="SSF55326">
    <property type="entry name" value="PurM N-terminal domain-like"/>
    <property type="match status" value="1"/>
</dbReference>
<dbReference type="PANTHER" id="PTHR30270">
    <property type="entry name" value="THIAMINE-MONOPHOSPHATE KINASE"/>
    <property type="match status" value="1"/>
</dbReference>
<dbReference type="EMBL" id="JACXLD010000001">
    <property type="protein sequence ID" value="MBD2857756.1"/>
    <property type="molecule type" value="Genomic_DNA"/>
</dbReference>
<feature type="domain" description="PurM-like C-terminal" evidence="4">
    <location>
        <begin position="158"/>
        <end position="299"/>
    </location>
</feature>
<keyword evidence="2" id="KW-0479">Metal-binding</keyword>
<dbReference type="RefSeq" id="WP_190761976.1">
    <property type="nucleotide sequence ID" value="NZ_JACXLD010000001.1"/>
</dbReference>
<dbReference type="InterPro" id="IPR036921">
    <property type="entry name" value="PurM-like_N_sf"/>
</dbReference>
<gene>
    <name evidence="2 5" type="primary">thiL</name>
    <name evidence="5" type="ORF">IB286_01970</name>
</gene>
<feature type="binding site" evidence="2">
    <location>
        <position position="265"/>
    </location>
    <ligand>
        <name>substrate</name>
    </ligand>
</feature>
<comment type="catalytic activity">
    <reaction evidence="2">
        <text>thiamine phosphate + ATP = thiamine diphosphate + ADP</text>
        <dbReference type="Rhea" id="RHEA:15913"/>
        <dbReference type="ChEBI" id="CHEBI:30616"/>
        <dbReference type="ChEBI" id="CHEBI:37575"/>
        <dbReference type="ChEBI" id="CHEBI:58937"/>
        <dbReference type="ChEBI" id="CHEBI:456216"/>
        <dbReference type="EC" id="2.7.4.16"/>
    </reaction>
</comment>
<keyword evidence="2" id="KW-0547">Nucleotide-binding</keyword>
<comment type="miscellaneous">
    <text evidence="2">Reaction mechanism of ThiL seems to utilize a direct, inline transfer of the gamma-phosphate of ATP to TMP rather than a phosphorylated enzyme intermediate.</text>
</comment>
<accession>A0A927C167</accession>
<comment type="pathway">
    <text evidence="2">Cofactor biosynthesis; thiamine diphosphate biosynthesis; thiamine diphosphate from thiamine phosphate: step 1/1.</text>
</comment>
<feature type="binding site" evidence="2">
    <location>
        <position position="216"/>
    </location>
    <ligand>
        <name>ATP</name>
        <dbReference type="ChEBI" id="CHEBI:30616"/>
    </ligand>
</feature>
<feature type="binding site" evidence="2">
    <location>
        <position position="37"/>
    </location>
    <ligand>
        <name>Mg(2+)</name>
        <dbReference type="ChEBI" id="CHEBI:18420"/>
        <label>4</label>
    </ligand>
</feature>
<evidence type="ECO:0000259" key="4">
    <source>
        <dbReference type="Pfam" id="PF02769"/>
    </source>
</evidence>
<feature type="binding site" evidence="2">
    <location>
        <position position="214"/>
    </location>
    <ligand>
        <name>Mg(2+)</name>
        <dbReference type="ChEBI" id="CHEBI:18420"/>
        <label>3</label>
    </ligand>
</feature>
<feature type="binding site" evidence="2">
    <location>
        <position position="82"/>
    </location>
    <ligand>
        <name>Mg(2+)</name>
        <dbReference type="ChEBI" id="CHEBI:18420"/>
        <label>4</label>
    </ligand>
</feature>
<dbReference type="GO" id="GO:0000287">
    <property type="term" value="F:magnesium ion binding"/>
    <property type="evidence" value="ECO:0007669"/>
    <property type="project" value="UniProtKB-UniRule"/>
</dbReference>
<dbReference type="Pfam" id="PF02769">
    <property type="entry name" value="AIRS_C"/>
    <property type="match status" value="1"/>
</dbReference>
<dbReference type="GO" id="GO:0009228">
    <property type="term" value="P:thiamine biosynthetic process"/>
    <property type="evidence" value="ECO:0007669"/>
    <property type="project" value="UniProtKB-KW"/>
</dbReference>
<evidence type="ECO:0000259" key="3">
    <source>
        <dbReference type="Pfam" id="PF00586"/>
    </source>
</evidence>
<feature type="binding site" evidence="2">
    <location>
        <position position="52"/>
    </location>
    <ligand>
        <name>Mg(2+)</name>
        <dbReference type="ChEBI" id="CHEBI:18420"/>
        <label>4</label>
    </ligand>
</feature>
<feature type="domain" description="PurM-like N-terminal" evidence="3">
    <location>
        <begin position="35"/>
        <end position="146"/>
    </location>
</feature>
<dbReference type="NCBIfam" id="TIGR01379">
    <property type="entry name" value="thiL"/>
    <property type="match status" value="1"/>
</dbReference>
<dbReference type="Gene3D" id="3.90.650.10">
    <property type="entry name" value="PurM-like C-terminal domain"/>
    <property type="match status" value="1"/>
</dbReference>
<feature type="binding site" evidence="2">
    <location>
        <position position="54"/>
    </location>
    <ligand>
        <name>Mg(2+)</name>
        <dbReference type="ChEBI" id="CHEBI:18420"/>
        <label>1</label>
    </ligand>
</feature>
<comment type="caution">
    <text evidence="2">Lacks conserved residue(s) required for the propagation of feature annotation.</text>
</comment>
<dbReference type="InterPro" id="IPR036676">
    <property type="entry name" value="PurM-like_C_sf"/>
</dbReference>
<feature type="binding site" evidence="2">
    <location>
        <position position="37"/>
    </location>
    <ligand>
        <name>Mg(2+)</name>
        <dbReference type="ChEBI" id="CHEBI:18420"/>
        <label>3</label>
    </ligand>
</feature>
<dbReference type="AlphaFoldDB" id="A0A927C167"/>
<dbReference type="Pfam" id="PF00586">
    <property type="entry name" value="AIRS"/>
    <property type="match status" value="1"/>
</dbReference>
<dbReference type="InterPro" id="IPR010918">
    <property type="entry name" value="PurM-like_C_dom"/>
</dbReference>
<sequence length="323" mass="34175">MSDASPGEFDLIQRFFKARFAEFAANSNSVDLGIGDDCAVLNLPTDHQLVTSVDSLNESVHFPVNAHPAKLARRALATAISDLAAMGASPLGFTLCLSAPQLSESWLQDFSEGLFSAAEAFSIPLIGGDTTRGQQLSLSFQVLGSVAAGQALRRVGAKPGDKIYVSGSLGDARAALDYLQENTADNHFLERYWSPIPRLSLGKSLLGIASSAIDISDGLLADLGHILAASGVGAKLDLAALPMSSALLETYSRGDAERYALTGGDDYELCFTVAPQKEIQLQQSAQQSGVTVTCIGEIDVELGLHGLDKQQLELLESAGYEHF</sequence>
<dbReference type="GO" id="GO:0005524">
    <property type="term" value="F:ATP binding"/>
    <property type="evidence" value="ECO:0007669"/>
    <property type="project" value="UniProtKB-UniRule"/>
</dbReference>
<comment type="caution">
    <text evidence="5">The sequence shown here is derived from an EMBL/GenBank/DDBJ whole genome shotgun (WGS) entry which is preliminary data.</text>
</comment>
<dbReference type="CDD" id="cd02194">
    <property type="entry name" value="ThiL"/>
    <property type="match status" value="1"/>
</dbReference>
<dbReference type="GO" id="GO:0009229">
    <property type="term" value="P:thiamine diphosphate biosynthetic process"/>
    <property type="evidence" value="ECO:0007669"/>
    <property type="project" value="UniProtKB-UniRule"/>
</dbReference>
<feature type="binding site" evidence="2">
    <location>
        <position position="154"/>
    </location>
    <ligand>
        <name>ATP</name>
        <dbReference type="ChEBI" id="CHEBI:30616"/>
    </ligand>
</feature>
<keyword evidence="2 5" id="KW-0808">Transferase</keyword>
<feature type="binding site" evidence="2">
    <location>
        <position position="82"/>
    </location>
    <ligand>
        <name>Mg(2+)</name>
        <dbReference type="ChEBI" id="CHEBI:18420"/>
        <label>2</label>
    </ligand>
</feature>
<feature type="binding site" evidence="2">
    <location>
        <position position="320"/>
    </location>
    <ligand>
        <name>substrate</name>
    </ligand>
</feature>
<evidence type="ECO:0000313" key="5">
    <source>
        <dbReference type="EMBL" id="MBD2857756.1"/>
    </source>
</evidence>
<feature type="binding site" evidence="2">
    <location>
        <position position="217"/>
    </location>
    <ligand>
        <name>Mg(2+)</name>
        <dbReference type="ChEBI" id="CHEBI:18420"/>
        <label>5</label>
    </ligand>
</feature>
<evidence type="ECO:0000313" key="6">
    <source>
        <dbReference type="Proteomes" id="UP000610558"/>
    </source>
</evidence>
<dbReference type="PIRSF" id="PIRSF005303">
    <property type="entry name" value="Thiam_monoph_kin"/>
    <property type="match status" value="1"/>
</dbReference>